<reference evidence="1" key="1">
    <citation type="submission" date="2023-06" db="EMBL/GenBank/DDBJ databases">
        <authorList>
            <person name="Kurt Z."/>
        </authorList>
    </citation>
    <scope>NUCLEOTIDE SEQUENCE</scope>
</reference>
<evidence type="ECO:0000313" key="3">
    <source>
        <dbReference type="Proteomes" id="UP001642409"/>
    </source>
</evidence>
<evidence type="ECO:0000313" key="2">
    <source>
        <dbReference type="EMBL" id="CAL6029604.1"/>
    </source>
</evidence>
<sequence length="110" mass="12459">MSPKSWVQIWTYAKKSFVGQKRYKTFGLNRNSHQISLMKHQMNFIADSVNWSGAIHKCNVKKPIDQYLKRNLALSSVAGVFVNKPTYKDSLSTPNDLSHPSAVNCAAFLQ</sequence>
<keyword evidence="3" id="KW-1185">Reference proteome</keyword>
<protein>
    <submittedName>
        <fullName evidence="2">Hypothetical_protein</fullName>
    </submittedName>
</protein>
<proteinExistence type="predicted"/>
<evidence type="ECO:0000313" key="1">
    <source>
        <dbReference type="EMBL" id="CAI9965703.1"/>
    </source>
</evidence>
<accession>A0AA86R3Z7</accession>
<name>A0AA86R3Z7_9EUKA</name>
<comment type="caution">
    <text evidence="1">The sequence shown here is derived from an EMBL/GenBank/DDBJ whole genome shotgun (WGS) entry which is preliminary data.</text>
</comment>
<organism evidence="1">
    <name type="scientific">Hexamita inflata</name>
    <dbReference type="NCBI Taxonomy" id="28002"/>
    <lineage>
        <taxon>Eukaryota</taxon>
        <taxon>Metamonada</taxon>
        <taxon>Diplomonadida</taxon>
        <taxon>Hexamitidae</taxon>
        <taxon>Hexamitinae</taxon>
        <taxon>Hexamita</taxon>
    </lineage>
</organism>
<dbReference type="AlphaFoldDB" id="A0AA86R3Z7"/>
<dbReference type="EMBL" id="CAXDID020000111">
    <property type="protein sequence ID" value="CAL6029604.1"/>
    <property type="molecule type" value="Genomic_DNA"/>
</dbReference>
<gene>
    <name evidence="2" type="ORF">HINF_LOCUS32481</name>
    <name evidence="1" type="ORF">HINF_LOCUS53348</name>
</gene>
<dbReference type="EMBL" id="CATOUU010000994">
    <property type="protein sequence ID" value="CAI9965703.1"/>
    <property type="molecule type" value="Genomic_DNA"/>
</dbReference>
<reference evidence="2 3" key="2">
    <citation type="submission" date="2024-07" db="EMBL/GenBank/DDBJ databases">
        <authorList>
            <person name="Akdeniz Z."/>
        </authorList>
    </citation>
    <scope>NUCLEOTIDE SEQUENCE [LARGE SCALE GENOMIC DNA]</scope>
</reference>
<dbReference type="Proteomes" id="UP001642409">
    <property type="component" value="Unassembled WGS sequence"/>
</dbReference>